<sequence>MWGIPYKIVSKKIRCPTMLSTLKKEDGTFTQSWEESAETLLNVLLPPDKLEGETVEQRNIREEMIQEYQIEEEREIEEFTEEEVYESMREMKRKKAPGPDNIHVEILQALSEQIIPVLTSLYNECLRQRRFPNNFKQAEVIIIHKGEDKDPALPKSYRPVCLLNTMGKLQEKLLCKKLNQIRTEIGLHPGQYGFRKGRSTEDAINKVFEIVNESIKKYVLMIFIDVSGAFDNLWWPSFFERLRRMRCPKNLYGSLRNYCQDRYASLSCPTGKKTKHITKGCPQGSVCGPMFWDVMLEELLEQLTIDPEVLGSIAYADDLLLIIDANSRRELENKSNEVLIRVNDWMNKVKLTISDSKTTYSLIKGNLERDPIIKIRGKTIKRKMETRYLGIIIDEQKLFTKHMNCVCEKATKIMHSIASLAQKEYRISFRQMKIYLSTILASIVGYGSRVWAHRLINKKNAEKLNRAQRGFLVRMTGAFGTTATQALTVLTGVMPMHLETQKRACNYWLKKEKYEKIIQIIGLDIRNKRELKEIINRKRQNEWENSTKSRRLYNFIPILENIPNYFNPKQGLIHFLTGHGPYPTYLERFNLKDDAYCECGELGTPEHIVLHCENTIENEEHREMRRRLERIEIRDILQNEEYFEILNNLTQIISKKQQEIYNNRRRQPIIQP</sequence>
<dbReference type="PANTHER" id="PTHR19446">
    <property type="entry name" value="REVERSE TRANSCRIPTASES"/>
    <property type="match status" value="1"/>
</dbReference>
<accession>A0ABM5KM82</accession>
<protein>
    <recommendedName>
        <fullName evidence="2">Reverse transcriptase domain-containing protein</fullName>
    </recommendedName>
</protein>
<organism evidence="3 4">
    <name type="scientific">Diabrotica virgifera virgifera</name>
    <name type="common">western corn rootworm</name>
    <dbReference type="NCBI Taxonomy" id="50390"/>
    <lineage>
        <taxon>Eukaryota</taxon>
        <taxon>Metazoa</taxon>
        <taxon>Ecdysozoa</taxon>
        <taxon>Arthropoda</taxon>
        <taxon>Hexapoda</taxon>
        <taxon>Insecta</taxon>
        <taxon>Pterygota</taxon>
        <taxon>Neoptera</taxon>
        <taxon>Endopterygota</taxon>
        <taxon>Coleoptera</taxon>
        <taxon>Polyphaga</taxon>
        <taxon>Cucujiformia</taxon>
        <taxon>Chrysomeloidea</taxon>
        <taxon>Chrysomelidae</taxon>
        <taxon>Galerucinae</taxon>
        <taxon>Diabroticina</taxon>
        <taxon>Diabroticites</taxon>
        <taxon>Diabrotica</taxon>
    </lineage>
</organism>
<dbReference type="Proteomes" id="UP001652700">
    <property type="component" value="Unplaced"/>
</dbReference>
<feature type="transmembrane region" description="Helical" evidence="1">
    <location>
        <begin position="472"/>
        <end position="493"/>
    </location>
</feature>
<dbReference type="SUPFAM" id="SSF56672">
    <property type="entry name" value="DNA/RNA polymerases"/>
    <property type="match status" value="1"/>
</dbReference>
<dbReference type="CDD" id="cd01650">
    <property type="entry name" value="RT_nLTR_like"/>
    <property type="match status" value="1"/>
</dbReference>
<feature type="domain" description="Reverse transcriptase" evidence="2">
    <location>
        <begin position="124"/>
        <end position="393"/>
    </location>
</feature>
<dbReference type="InterPro" id="IPR043502">
    <property type="entry name" value="DNA/RNA_pol_sf"/>
</dbReference>
<keyword evidence="1" id="KW-1133">Transmembrane helix</keyword>
<dbReference type="RefSeq" id="XP_050511304.1">
    <property type="nucleotide sequence ID" value="XM_050655347.1"/>
</dbReference>
<feature type="transmembrane region" description="Helical" evidence="1">
    <location>
        <begin position="434"/>
        <end position="452"/>
    </location>
</feature>
<keyword evidence="1" id="KW-0812">Transmembrane</keyword>
<dbReference type="InterPro" id="IPR000477">
    <property type="entry name" value="RT_dom"/>
</dbReference>
<dbReference type="EnsemblMetazoa" id="XM_050655347.1">
    <property type="protein sequence ID" value="XP_050511304.1"/>
    <property type="gene ID" value="LOC114324172"/>
</dbReference>
<dbReference type="Pfam" id="PF00078">
    <property type="entry name" value="RVT_1"/>
    <property type="match status" value="1"/>
</dbReference>
<reference evidence="3" key="1">
    <citation type="submission" date="2025-05" db="UniProtKB">
        <authorList>
            <consortium name="EnsemblMetazoa"/>
        </authorList>
    </citation>
    <scope>IDENTIFICATION</scope>
</reference>
<name>A0ABM5KM82_DIAVI</name>
<keyword evidence="4" id="KW-1185">Reference proteome</keyword>
<evidence type="ECO:0000256" key="1">
    <source>
        <dbReference type="SAM" id="Phobius"/>
    </source>
</evidence>
<dbReference type="GeneID" id="114324172"/>
<evidence type="ECO:0000259" key="2">
    <source>
        <dbReference type="PROSITE" id="PS50878"/>
    </source>
</evidence>
<evidence type="ECO:0000313" key="3">
    <source>
        <dbReference type="EnsemblMetazoa" id="XP_050511304.1"/>
    </source>
</evidence>
<evidence type="ECO:0000313" key="4">
    <source>
        <dbReference type="Proteomes" id="UP001652700"/>
    </source>
</evidence>
<proteinExistence type="predicted"/>
<dbReference type="PROSITE" id="PS50878">
    <property type="entry name" value="RT_POL"/>
    <property type="match status" value="1"/>
</dbReference>
<keyword evidence="1" id="KW-0472">Membrane</keyword>